<sequence length="429" mass="48787">MLQPCSYTSSQKLWSVVNYVICEDGNSIPVISREQMYEEYPECFRDRMNAFNINTVADYEKISWPHYVELIWLHGAWQAVLTFRPKINALFDSRNNKHYSKFNPEIDAVDATSMFRSHTLEFGEHAFLTAKYPWTILIAAAKDINRMDGFCPIPPFQDVPAGAQKFQGIPIQHNSHSNQSSFDQNTQLRAQSYAAIQFQSAPVLHSKTVYLTSEGSQHSQTTSDNYDSGIKKLRRLSQEQDLLDSQVVIESAQNNDNAGLPVGSSSRALDHMNCAVRLKLNEDITDKEVLVQFNPSAVYSMRRVPVENHMSVVEIIFMTRQGAQKYVDMTCRCEGILIRNQRIVADWSNNRVGRCENPIVSRGIKVTDPIRGLNLARCVFLVKQCCWVQIIHQQADIVGKNREIVIEFGSYAGQAEVVYATLFSNHEFA</sequence>
<comment type="caution">
    <text evidence="1">The sequence shown here is derived from an EMBL/GenBank/DDBJ whole genome shotgun (WGS) entry which is preliminary data.</text>
</comment>
<evidence type="ECO:0000313" key="1">
    <source>
        <dbReference type="EMBL" id="RAL59683.1"/>
    </source>
</evidence>
<protein>
    <submittedName>
        <fullName evidence="1">Uncharacterized protein</fullName>
    </submittedName>
</protein>
<reference evidence="1 2" key="1">
    <citation type="submission" date="2018-06" db="EMBL/GenBank/DDBJ databases">
        <title>Genome Sequence of the Brown Rot Fungal Pathogen Monilinia fructigena.</title>
        <authorList>
            <person name="Landi L."/>
            <person name="De Miccolis Angelini R.M."/>
            <person name="Pollastro S."/>
            <person name="Abate D."/>
            <person name="Faretra F."/>
            <person name="Romanazzi G."/>
        </authorList>
    </citation>
    <scope>NUCLEOTIDE SEQUENCE [LARGE SCALE GENOMIC DNA]</scope>
    <source>
        <strain evidence="1 2">Mfrg269</strain>
    </source>
</reference>
<name>A0A395IJZ6_9HELO</name>
<evidence type="ECO:0000313" key="2">
    <source>
        <dbReference type="Proteomes" id="UP000249056"/>
    </source>
</evidence>
<gene>
    <name evidence="1" type="ORF">DID88_000316</name>
</gene>
<proteinExistence type="predicted"/>
<dbReference type="OrthoDB" id="3532928at2759"/>
<dbReference type="Proteomes" id="UP000249056">
    <property type="component" value="Unassembled WGS sequence"/>
</dbReference>
<organism evidence="1 2">
    <name type="scientific">Monilinia fructigena</name>
    <dbReference type="NCBI Taxonomy" id="38457"/>
    <lineage>
        <taxon>Eukaryota</taxon>
        <taxon>Fungi</taxon>
        <taxon>Dikarya</taxon>
        <taxon>Ascomycota</taxon>
        <taxon>Pezizomycotina</taxon>
        <taxon>Leotiomycetes</taxon>
        <taxon>Helotiales</taxon>
        <taxon>Sclerotiniaceae</taxon>
        <taxon>Monilinia</taxon>
    </lineage>
</organism>
<accession>A0A395IJZ6</accession>
<dbReference type="AlphaFoldDB" id="A0A395IJZ6"/>
<keyword evidence="2" id="KW-1185">Reference proteome</keyword>
<dbReference type="EMBL" id="QKRW01000049">
    <property type="protein sequence ID" value="RAL59683.1"/>
    <property type="molecule type" value="Genomic_DNA"/>
</dbReference>